<dbReference type="SUPFAM" id="SSF48179">
    <property type="entry name" value="6-phosphogluconate dehydrogenase C-terminal domain-like"/>
    <property type="match status" value="1"/>
</dbReference>
<evidence type="ECO:0000313" key="6">
    <source>
        <dbReference type="Proteomes" id="UP001652394"/>
    </source>
</evidence>
<dbReference type="Gene3D" id="1.10.1040.50">
    <property type="match status" value="1"/>
</dbReference>
<dbReference type="InterPro" id="IPR006108">
    <property type="entry name" value="3HC_DH_C"/>
</dbReference>
<evidence type="ECO:0000256" key="2">
    <source>
        <dbReference type="ARBA" id="ARBA00023002"/>
    </source>
</evidence>
<keyword evidence="2" id="KW-0560">Oxidoreductase</keyword>
<feature type="domain" description="3-hydroxyacyl-CoA dehydrogenase NAD binding" evidence="4">
    <location>
        <begin position="5"/>
        <end position="179"/>
    </location>
</feature>
<feature type="domain" description="3-hydroxyacyl-CoA dehydrogenase C-terminal" evidence="3">
    <location>
        <begin position="183"/>
        <end position="282"/>
    </location>
</feature>
<name>A0ABT2TCL3_9FIRM</name>
<reference evidence="5 6" key="1">
    <citation type="journal article" date="2021" name="ISME Commun">
        <title>Automated analysis of genomic sequences facilitates high-throughput and comprehensive description of bacteria.</title>
        <authorList>
            <person name="Hitch T.C.A."/>
        </authorList>
    </citation>
    <scope>NUCLEOTIDE SEQUENCE [LARGE SCALE GENOMIC DNA]</scope>
    <source>
        <strain evidence="5 6">H2_18</strain>
    </source>
</reference>
<dbReference type="Pfam" id="PF00725">
    <property type="entry name" value="3HCDH"/>
    <property type="match status" value="1"/>
</dbReference>
<organism evidence="5 6">
    <name type="scientific">Faecalicatena acetigenes</name>
    <dbReference type="NCBI Taxonomy" id="2981790"/>
    <lineage>
        <taxon>Bacteria</taxon>
        <taxon>Bacillati</taxon>
        <taxon>Bacillota</taxon>
        <taxon>Clostridia</taxon>
        <taxon>Lachnospirales</taxon>
        <taxon>Lachnospiraceae</taxon>
        <taxon>Faecalicatena</taxon>
    </lineage>
</organism>
<evidence type="ECO:0000313" key="5">
    <source>
        <dbReference type="EMBL" id="MCU6747756.1"/>
    </source>
</evidence>
<dbReference type="Gene3D" id="3.40.50.720">
    <property type="entry name" value="NAD(P)-binding Rossmann-like Domain"/>
    <property type="match status" value="1"/>
</dbReference>
<sequence length="435" mass="49686">MKIRTVTVIGANGTMGYNISGIFAAFGKCKVYMVCRKKEDGERARKNAMLSVKGEAIGELLIPKEYSALEECIQESDLVFESVAENLQIKMELNKTIEKYTNERQIICTGTSGLSIKTLSECFSVEKRKKYLGLHFFNPPYNMVLCEVIPSVYTDRTVVEQIKSYVEKVLYRTTVEVKDSPAFLGNRIGFQFINEAIQAAEKYKYNGGIDYIDAILGPFTGRNMAPILTADFVGLDVHKAIVDNLYDQTSDYAKDTFAMPAFLNQMIEKGDLGRKTKKGVYQTIKHENGKKEYRVYDIQTGRYREKYSYKFPFAEDMIETLRVGDYKETFRGFKANQSLEARLCMEFLLKYAVYALYATHMVGDTISDADAVMADGFSWIPPLALIQALGGREEFCRLCTERLGETICKEVNLKQLTKSLPESRYDYRRYFKAKR</sequence>
<accession>A0ABT2TCL3</accession>
<dbReference type="EMBL" id="JAOQJX010000012">
    <property type="protein sequence ID" value="MCU6747756.1"/>
    <property type="molecule type" value="Genomic_DNA"/>
</dbReference>
<protein>
    <submittedName>
        <fullName evidence="5">3-hydroxyacyl-CoA dehydrogenase family protein</fullName>
    </submittedName>
</protein>
<dbReference type="PANTHER" id="PTHR48075:SF7">
    <property type="entry name" value="3-HYDROXYACYL-COA DEHYDROGENASE-RELATED"/>
    <property type="match status" value="1"/>
</dbReference>
<evidence type="ECO:0000259" key="4">
    <source>
        <dbReference type="Pfam" id="PF02737"/>
    </source>
</evidence>
<dbReference type="RefSeq" id="WP_082667527.1">
    <property type="nucleotide sequence ID" value="NZ_JAOQJX010000012.1"/>
</dbReference>
<dbReference type="InterPro" id="IPR036291">
    <property type="entry name" value="NAD(P)-bd_dom_sf"/>
</dbReference>
<dbReference type="InterPro" id="IPR008927">
    <property type="entry name" value="6-PGluconate_DH-like_C_sf"/>
</dbReference>
<comment type="similarity">
    <text evidence="1">Belongs to the 3-hydroxyacyl-CoA dehydrogenase family.</text>
</comment>
<dbReference type="InterPro" id="IPR006176">
    <property type="entry name" value="3-OHacyl-CoA_DH_NAD-bd"/>
</dbReference>
<dbReference type="SUPFAM" id="SSF51735">
    <property type="entry name" value="NAD(P)-binding Rossmann-fold domains"/>
    <property type="match status" value="1"/>
</dbReference>
<dbReference type="PANTHER" id="PTHR48075">
    <property type="entry name" value="3-HYDROXYACYL-COA DEHYDROGENASE FAMILY PROTEIN"/>
    <property type="match status" value="1"/>
</dbReference>
<proteinExistence type="inferred from homology"/>
<keyword evidence="6" id="KW-1185">Reference proteome</keyword>
<dbReference type="Proteomes" id="UP001652394">
    <property type="component" value="Unassembled WGS sequence"/>
</dbReference>
<evidence type="ECO:0000256" key="1">
    <source>
        <dbReference type="ARBA" id="ARBA00009463"/>
    </source>
</evidence>
<dbReference type="Pfam" id="PF02737">
    <property type="entry name" value="3HCDH_N"/>
    <property type="match status" value="1"/>
</dbReference>
<comment type="caution">
    <text evidence="5">The sequence shown here is derived from an EMBL/GenBank/DDBJ whole genome shotgun (WGS) entry which is preliminary data.</text>
</comment>
<gene>
    <name evidence="5" type="ORF">OCV51_08845</name>
</gene>
<evidence type="ECO:0000259" key="3">
    <source>
        <dbReference type="Pfam" id="PF00725"/>
    </source>
</evidence>